<keyword evidence="1" id="KW-0732">Signal</keyword>
<feature type="chain" id="PRO_5031188654" evidence="1">
    <location>
        <begin position="21"/>
        <end position="180"/>
    </location>
</feature>
<gene>
    <name evidence="2" type="ORF">GGQ63_001178</name>
</gene>
<evidence type="ECO:0000313" key="2">
    <source>
        <dbReference type="EMBL" id="MBB5752126.1"/>
    </source>
</evidence>
<organism evidence="2 3">
    <name type="scientific">Prosthecomicrobium pneumaticum</name>
    <dbReference type="NCBI Taxonomy" id="81895"/>
    <lineage>
        <taxon>Bacteria</taxon>
        <taxon>Pseudomonadati</taxon>
        <taxon>Pseudomonadota</taxon>
        <taxon>Alphaproteobacteria</taxon>
        <taxon>Hyphomicrobiales</taxon>
        <taxon>Kaistiaceae</taxon>
        <taxon>Prosthecomicrobium</taxon>
    </lineage>
</organism>
<feature type="signal peptide" evidence="1">
    <location>
        <begin position="1"/>
        <end position="20"/>
    </location>
</feature>
<sequence length="180" mass="17979">MRGSLAAVLIAMLVPTAASAGPIAERAAEAEAKLAAGDAAGAAAALDAAYDAFAAAAPFALKTAAFASRIDGYGLYTPRAAGPFRAGDTVTIYAEPLGVAGSTLAPTIEIRDARGLIYAKATDLPPIAAPAGAASRLFHIALAFTLPTLRPGDYELVLTLDAGEAQGRTVTATLPMAVAP</sequence>
<name>A0A7W9FJZ8_9HYPH</name>
<keyword evidence="3" id="KW-1185">Reference proteome</keyword>
<accession>A0A7W9FJZ8</accession>
<dbReference type="AlphaFoldDB" id="A0A7W9FJZ8"/>
<dbReference type="Proteomes" id="UP000523821">
    <property type="component" value="Unassembled WGS sequence"/>
</dbReference>
<dbReference type="RefSeq" id="WP_183853503.1">
    <property type="nucleotide sequence ID" value="NZ_JACHOO010000002.1"/>
</dbReference>
<comment type="caution">
    <text evidence="2">The sequence shown here is derived from an EMBL/GenBank/DDBJ whole genome shotgun (WGS) entry which is preliminary data.</text>
</comment>
<evidence type="ECO:0000256" key="1">
    <source>
        <dbReference type="SAM" id="SignalP"/>
    </source>
</evidence>
<reference evidence="2 3" key="1">
    <citation type="submission" date="2020-08" db="EMBL/GenBank/DDBJ databases">
        <title>Genomic Encyclopedia of Type Strains, Phase IV (KMG-IV): sequencing the most valuable type-strain genomes for metagenomic binning, comparative biology and taxonomic classification.</title>
        <authorList>
            <person name="Goeker M."/>
        </authorList>
    </citation>
    <scope>NUCLEOTIDE SEQUENCE [LARGE SCALE GENOMIC DNA]</scope>
    <source>
        <strain evidence="2 3">DSM 16268</strain>
    </source>
</reference>
<dbReference type="EMBL" id="JACHOO010000002">
    <property type="protein sequence ID" value="MBB5752126.1"/>
    <property type="molecule type" value="Genomic_DNA"/>
</dbReference>
<evidence type="ECO:0000313" key="3">
    <source>
        <dbReference type="Proteomes" id="UP000523821"/>
    </source>
</evidence>
<protein>
    <submittedName>
        <fullName evidence="2">Uncharacterized protein</fullName>
    </submittedName>
</protein>
<proteinExistence type="predicted"/>